<accession>A0A931MJQ7</accession>
<gene>
    <name evidence="2" type="ORF">I5803_21190</name>
</gene>
<organism evidence="2 3">
    <name type="scientific">Caenimonas aquaedulcis</name>
    <dbReference type="NCBI Taxonomy" id="2793270"/>
    <lineage>
        <taxon>Bacteria</taxon>
        <taxon>Pseudomonadati</taxon>
        <taxon>Pseudomonadota</taxon>
        <taxon>Betaproteobacteria</taxon>
        <taxon>Burkholderiales</taxon>
        <taxon>Comamonadaceae</taxon>
        <taxon>Caenimonas</taxon>
    </lineage>
</organism>
<sequence length="166" mass="17156">MDKDNDNMGKKATGTGVGALGGAALGGVAGGATAGALAGGVTGPVGAVIGAAVGAVAGAVMGRKSADPAIEDSYWRDNHASRPYARKDVGFDDYQPAYRAGVDSFNNNPSRSFDEIEPELGRDWGRARGNSSLEWEHARPAARDAWNRVKDSTERAIPGDSDHDGK</sequence>
<dbReference type="Proteomes" id="UP000651050">
    <property type="component" value="Unassembled WGS sequence"/>
</dbReference>
<evidence type="ECO:0000313" key="3">
    <source>
        <dbReference type="Proteomes" id="UP000651050"/>
    </source>
</evidence>
<feature type="region of interest" description="Disordered" evidence="1">
    <location>
        <begin position="102"/>
        <end position="127"/>
    </location>
</feature>
<evidence type="ECO:0008006" key="4">
    <source>
        <dbReference type="Google" id="ProtNLM"/>
    </source>
</evidence>
<reference evidence="2" key="1">
    <citation type="submission" date="2020-11" db="EMBL/GenBank/DDBJ databases">
        <title>Bacterial whole genome sequence for Caenimonas sp. DR4.4.</title>
        <authorList>
            <person name="Le V."/>
            <person name="Ko S.-R."/>
            <person name="Ahn C.-Y."/>
            <person name="Oh H.-M."/>
        </authorList>
    </citation>
    <scope>NUCLEOTIDE SEQUENCE</scope>
    <source>
        <strain evidence="2">DR4.4</strain>
    </source>
</reference>
<dbReference type="RefSeq" id="WP_196988294.1">
    <property type="nucleotide sequence ID" value="NZ_JADWYS010000001.1"/>
</dbReference>
<evidence type="ECO:0000256" key="1">
    <source>
        <dbReference type="SAM" id="MobiDB-lite"/>
    </source>
</evidence>
<evidence type="ECO:0000313" key="2">
    <source>
        <dbReference type="EMBL" id="MBG9390560.1"/>
    </source>
</evidence>
<dbReference type="EMBL" id="JADWYS010000001">
    <property type="protein sequence ID" value="MBG9390560.1"/>
    <property type="molecule type" value="Genomic_DNA"/>
</dbReference>
<name>A0A931MJQ7_9BURK</name>
<comment type="caution">
    <text evidence="2">The sequence shown here is derived from an EMBL/GenBank/DDBJ whole genome shotgun (WGS) entry which is preliminary data.</text>
</comment>
<feature type="region of interest" description="Disordered" evidence="1">
    <location>
        <begin position="146"/>
        <end position="166"/>
    </location>
</feature>
<proteinExistence type="predicted"/>
<protein>
    <recommendedName>
        <fullName evidence="4">Glycine zipper domain-containing protein</fullName>
    </recommendedName>
</protein>
<keyword evidence="3" id="KW-1185">Reference proteome</keyword>
<dbReference type="AlphaFoldDB" id="A0A931MJQ7"/>